<reference evidence="11" key="1">
    <citation type="journal article" date="2019" name="Int. J. Syst. Evol. Microbiol.">
        <title>The Global Catalogue of Microorganisms (GCM) 10K type strain sequencing project: providing services to taxonomists for standard genome sequencing and annotation.</title>
        <authorList>
            <consortium name="The Broad Institute Genomics Platform"/>
            <consortium name="The Broad Institute Genome Sequencing Center for Infectious Disease"/>
            <person name="Wu L."/>
            <person name="Ma J."/>
        </authorList>
    </citation>
    <scope>NUCLEOTIDE SEQUENCE [LARGE SCALE GENOMIC DNA]</scope>
    <source>
        <strain evidence="11">CGMCC 1.12989</strain>
    </source>
</reference>
<evidence type="ECO:0000256" key="7">
    <source>
        <dbReference type="ARBA" id="ARBA00023004"/>
    </source>
</evidence>
<dbReference type="InterPro" id="IPR044862">
    <property type="entry name" value="Pro_4_hyd_alph_FE2OG_OXY"/>
</dbReference>
<keyword evidence="11" id="KW-1185">Reference proteome</keyword>
<dbReference type="InterPro" id="IPR006620">
    <property type="entry name" value="Pro_4_hyd_alph"/>
</dbReference>
<dbReference type="PANTHER" id="PTHR10869:SF246">
    <property type="entry name" value="TRANSMEMBRANE PROLYL 4-HYDROXYLASE"/>
    <property type="match status" value="1"/>
</dbReference>
<dbReference type="EMBL" id="JBHSDR010000003">
    <property type="protein sequence ID" value="MFC4294537.1"/>
    <property type="molecule type" value="Genomic_DNA"/>
</dbReference>
<accession>A0ABV8RMJ8</accession>
<dbReference type="RefSeq" id="WP_379537986.1">
    <property type="nucleotide sequence ID" value="NZ_JBHSDR010000003.1"/>
</dbReference>
<proteinExistence type="predicted"/>
<gene>
    <name evidence="10" type="ORF">ACFO0A_05625</name>
</gene>
<keyword evidence="4" id="KW-0847">Vitamin C</keyword>
<evidence type="ECO:0000313" key="11">
    <source>
        <dbReference type="Proteomes" id="UP001595828"/>
    </source>
</evidence>
<keyword evidence="8" id="KW-0325">Glycoprotein</keyword>
<evidence type="ECO:0000256" key="5">
    <source>
        <dbReference type="ARBA" id="ARBA00022964"/>
    </source>
</evidence>
<evidence type="ECO:0000256" key="2">
    <source>
        <dbReference type="ARBA" id="ARBA00022723"/>
    </source>
</evidence>
<dbReference type="InterPro" id="IPR005123">
    <property type="entry name" value="Oxoglu/Fe-dep_dioxygenase_dom"/>
</dbReference>
<comment type="caution">
    <text evidence="10">The sequence shown here is derived from an EMBL/GenBank/DDBJ whole genome shotgun (WGS) entry which is preliminary data.</text>
</comment>
<keyword evidence="6" id="KW-0560">Oxidoreductase</keyword>
<dbReference type="Pfam" id="PF13640">
    <property type="entry name" value="2OG-FeII_Oxy_3"/>
    <property type="match status" value="1"/>
</dbReference>
<keyword evidence="3" id="KW-0256">Endoplasmic reticulum</keyword>
<evidence type="ECO:0000256" key="4">
    <source>
        <dbReference type="ARBA" id="ARBA00022896"/>
    </source>
</evidence>
<sequence length="332" mass="35966">MTNSGYPAAVQQALALAERGEVAGAYRLLSESMNQGNALAAAQLADWRLAGDPIRRDLGEARALYGRAAELGLHEVAAVHIAMLANGAGGSGREWRRALDLIAANASHDPHANRQHDLLANMAIDDAGDPLRRPLSAIAHESPRIERLAGFMSAAECRYVTDLAQDFLRPAVVIHPQTGRFVNDPVRRAHSAAFPFVMEDPVLHAINRRIAAATGTTYEQGEPLQVLSYQPGDEYRLHSDAIPGEPNQRTKTFLVTLGDDFSGGETDFPRIPARFRGGMGDAILFDNVTPDGRPDERTWHAGLPVTGGRKLILSKWIRATPLDLSGPPGRPF</sequence>
<dbReference type="SMART" id="SM00702">
    <property type="entry name" value="P4Hc"/>
    <property type="match status" value="1"/>
</dbReference>
<evidence type="ECO:0000256" key="6">
    <source>
        <dbReference type="ARBA" id="ARBA00023002"/>
    </source>
</evidence>
<evidence type="ECO:0000256" key="3">
    <source>
        <dbReference type="ARBA" id="ARBA00022824"/>
    </source>
</evidence>
<dbReference type="Proteomes" id="UP001595828">
    <property type="component" value="Unassembled WGS sequence"/>
</dbReference>
<keyword evidence="5" id="KW-0223">Dioxygenase</keyword>
<evidence type="ECO:0000313" key="10">
    <source>
        <dbReference type="EMBL" id="MFC4294537.1"/>
    </source>
</evidence>
<feature type="domain" description="Fe2OG dioxygenase" evidence="9">
    <location>
        <begin position="220"/>
        <end position="319"/>
    </location>
</feature>
<keyword evidence="7" id="KW-0408">Iron</keyword>
<name>A0ABV8RMJ8_9SPHN</name>
<evidence type="ECO:0000256" key="1">
    <source>
        <dbReference type="ARBA" id="ARBA00001961"/>
    </source>
</evidence>
<evidence type="ECO:0000256" key="8">
    <source>
        <dbReference type="ARBA" id="ARBA00023180"/>
    </source>
</evidence>
<keyword evidence="2" id="KW-0479">Metal-binding</keyword>
<dbReference type="InterPro" id="IPR011990">
    <property type="entry name" value="TPR-like_helical_dom_sf"/>
</dbReference>
<dbReference type="SUPFAM" id="SSF81901">
    <property type="entry name" value="HCP-like"/>
    <property type="match status" value="1"/>
</dbReference>
<comment type="cofactor">
    <cofactor evidence="1">
        <name>L-ascorbate</name>
        <dbReference type="ChEBI" id="CHEBI:38290"/>
    </cofactor>
</comment>
<dbReference type="PROSITE" id="PS51471">
    <property type="entry name" value="FE2OG_OXY"/>
    <property type="match status" value="1"/>
</dbReference>
<evidence type="ECO:0000259" key="9">
    <source>
        <dbReference type="PROSITE" id="PS51471"/>
    </source>
</evidence>
<organism evidence="10 11">
    <name type="scientific">Novosphingobium tardum</name>
    <dbReference type="NCBI Taxonomy" id="1538021"/>
    <lineage>
        <taxon>Bacteria</taxon>
        <taxon>Pseudomonadati</taxon>
        <taxon>Pseudomonadota</taxon>
        <taxon>Alphaproteobacteria</taxon>
        <taxon>Sphingomonadales</taxon>
        <taxon>Sphingomonadaceae</taxon>
        <taxon>Novosphingobium</taxon>
    </lineage>
</organism>
<dbReference type="PANTHER" id="PTHR10869">
    <property type="entry name" value="PROLYL 4-HYDROXYLASE ALPHA SUBUNIT"/>
    <property type="match status" value="1"/>
</dbReference>
<protein>
    <submittedName>
        <fullName evidence="10">2OG-Fe(II) oxygenase</fullName>
    </submittedName>
</protein>
<dbReference type="InterPro" id="IPR045054">
    <property type="entry name" value="P4HA-like"/>
</dbReference>
<dbReference type="Gene3D" id="2.60.120.620">
    <property type="entry name" value="q2cbj1_9rhob like domain"/>
    <property type="match status" value="1"/>
</dbReference>
<dbReference type="Gene3D" id="1.25.40.10">
    <property type="entry name" value="Tetratricopeptide repeat domain"/>
    <property type="match status" value="1"/>
</dbReference>